<comment type="function">
    <text evidence="1">Lipid phosphatase which dephosphorylates phosphatidylglycerophosphate (PGP) to phosphatidylglycerol (PG).</text>
</comment>
<gene>
    <name evidence="4" type="primary">pgpA</name>
    <name evidence="4" type="ORF">OCH7691_02318</name>
</gene>
<dbReference type="PANTHER" id="PTHR36305:SF1">
    <property type="entry name" value="PHOSPHATIDYLGLYCEROPHOSPHATASE A"/>
    <property type="match status" value="1"/>
</dbReference>
<feature type="transmembrane region" description="Helical" evidence="2">
    <location>
        <begin position="50"/>
        <end position="72"/>
    </location>
</feature>
<keyword evidence="1" id="KW-0460">Magnesium</keyword>
<dbReference type="GO" id="GO:0006655">
    <property type="term" value="P:phosphatidylglycerol biosynthetic process"/>
    <property type="evidence" value="ECO:0007669"/>
    <property type="project" value="UniProtKB-UniPathway"/>
</dbReference>
<evidence type="ECO:0000313" key="4">
    <source>
        <dbReference type="EMBL" id="SLN54629.1"/>
    </source>
</evidence>
<keyword evidence="1" id="KW-0443">Lipid metabolism</keyword>
<comment type="pathway">
    <text evidence="1">Phospholipid metabolism; phosphatidylglycerol biosynthesis; phosphatidylglycerol from CDP-diacylglycerol: step 2/2.</text>
</comment>
<keyword evidence="1 2" id="KW-0812">Transmembrane</keyword>
<keyword evidence="1" id="KW-0442">Lipid degradation</keyword>
<organism evidence="4 5">
    <name type="scientific">Oceanibacterium hippocampi</name>
    <dbReference type="NCBI Taxonomy" id="745714"/>
    <lineage>
        <taxon>Bacteria</taxon>
        <taxon>Pseudomonadati</taxon>
        <taxon>Pseudomonadota</taxon>
        <taxon>Alphaproteobacteria</taxon>
        <taxon>Sneathiellales</taxon>
        <taxon>Sneathiellaceae</taxon>
        <taxon>Oceanibacterium</taxon>
    </lineage>
</organism>
<dbReference type="OrthoDB" id="9804091at2"/>
<dbReference type="Pfam" id="PF04608">
    <property type="entry name" value="PgpA"/>
    <property type="match status" value="1"/>
</dbReference>
<dbReference type="FunCoup" id="A0A1Y5T3Q6">
    <property type="interactions" value="171"/>
</dbReference>
<dbReference type="RefSeq" id="WP_085883687.1">
    <property type="nucleotide sequence ID" value="NZ_FWFR01000002.1"/>
</dbReference>
<dbReference type="UniPathway" id="UPA00084">
    <property type="reaction ID" value="UER00504"/>
</dbReference>
<protein>
    <recommendedName>
        <fullName evidence="1">Phosphatidylglycerophosphatase A</fullName>
        <ecNumber evidence="1">3.1.3.27</ecNumber>
    </recommendedName>
    <alternativeName>
        <fullName evidence="1">Phosphatidylglycerolphosphate phosphatase A</fullName>
    </alternativeName>
</protein>
<name>A0A1Y5T3Q6_9PROT</name>
<keyword evidence="2" id="KW-1133">Transmembrane helix</keyword>
<dbReference type="SUPFAM" id="SSF101307">
    <property type="entry name" value="YutG-like"/>
    <property type="match status" value="1"/>
</dbReference>
<evidence type="ECO:0000259" key="3">
    <source>
        <dbReference type="Pfam" id="PF04608"/>
    </source>
</evidence>
<accession>A0A1Y5T3Q6</accession>
<dbReference type="EC" id="3.1.3.27" evidence="1"/>
<dbReference type="Proteomes" id="UP000193200">
    <property type="component" value="Unassembled WGS sequence"/>
</dbReference>
<keyword evidence="5" id="KW-1185">Reference proteome</keyword>
<keyword evidence="1" id="KW-0479">Metal-binding</keyword>
<evidence type="ECO:0000256" key="2">
    <source>
        <dbReference type="SAM" id="Phobius"/>
    </source>
</evidence>
<dbReference type="EMBL" id="FWFR01000002">
    <property type="protein sequence ID" value="SLN54629.1"/>
    <property type="molecule type" value="Genomic_DNA"/>
</dbReference>
<keyword evidence="1 4" id="KW-0378">Hydrolase</keyword>
<sequence length="170" mass="17615">MNRPDGIAFSHPASLIATWFGAGLIPKAPGTWGSLAALPFAWVILEFAGWPWLALATLLAFLAGLWASAAYCRAKGLKDPGEVVIDEVAGQWLALLAATSAGSPDPLAFAVGFAAFRLFDIVKPWPVGWADRRLPGALGVMADDILAGLYGLACVAGYLGLADYLSGGAA</sequence>
<dbReference type="GO" id="GO:0005886">
    <property type="term" value="C:plasma membrane"/>
    <property type="evidence" value="ECO:0007669"/>
    <property type="project" value="UniProtKB-SubCell"/>
</dbReference>
<feature type="domain" description="YutG/PgpA" evidence="3">
    <location>
        <begin position="15"/>
        <end position="156"/>
    </location>
</feature>
<dbReference type="InParanoid" id="A0A1Y5T3Q6"/>
<dbReference type="GO" id="GO:0009395">
    <property type="term" value="P:phospholipid catabolic process"/>
    <property type="evidence" value="ECO:0007669"/>
    <property type="project" value="UniProtKB-KW"/>
</dbReference>
<keyword evidence="1" id="KW-0595">Phospholipid degradation</keyword>
<evidence type="ECO:0000256" key="1">
    <source>
        <dbReference type="PIRNR" id="PIRNR006162"/>
    </source>
</evidence>
<keyword evidence="1" id="KW-1003">Cell membrane</keyword>
<comment type="catalytic activity">
    <reaction evidence="1">
        <text>a 1,2-diacyl-sn-glycero-3-phospho-(1'-sn-glycero-3'-phosphate) + H2O = a 1,2-diacyl-sn-glycero-3-phospho-(1'-sn-glycerol) + phosphate</text>
        <dbReference type="Rhea" id="RHEA:33751"/>
        <dbReference type="ChEBI" id="CHEBI:15377"/>
        <dbReference type="ChEBI" id="CHEBI:43474"/>
        <dbReference type="ChEBI" id="CHEBI:60110"/>
        <dbReference type="ChEBI" id="CHEBI:64716"/>
        <dbReference type="EC" id="3.1.3.27"/>
    </reaction>
</comment>
<comment type="cofactor">
    <cofactor evidence="1">
        <name>Mg(2+)</name>
        <dbReference type="ChEBI" id="CHEBI:18420"/>
    </cofactor>
</comment>
<dbReference type="GO" id="GO:0008962">
    <property type="term" value="F:phosphatidylglycerophosphatase activity"/>
    <property type="evidence" value="ECO:0007669"/>
    <property type="project" value="UniProtKB-EC"/>
</dbReference>
<proteinExistence type="predicted"/>
<reference evidence="4 5" key="1">
    <citation type="submission" date="2017-03" db="EMBL/GenBank/DDBJ databases">
        <authorList>
            <person name="Afonso C.L."/>
            <person name="Miller P.J."/>
            <person name="Scott M.A."/>
            <person name="Spackman E."/>
            <person name="Goraichik I."/>
            <person name="Dimitrov K.M."/>
            <person name="Suarez D.L."/>
            <person name="Swayne D.E."/>
        </authorList>
    </citation>
    <scope>NUCLEOTIDE SEQUENCE [LARGE SCALE GENOMIC DNA]</scope>
    <source>
        <strain evidence="4 5">CECT 7691</strain>
    </source>
</reference>
<keyword evidence="1" id="KW-1208">Phospholipid metabolism</keyword>
<keyword evidence="1 2" id="KW-0472">Membrane</keyword>
<dbReference type="AlphaFoldDB" id="A0A1Y5T3Q6"/>
<comment type="subcellular location">
    <subcellularLocation>
        <location evidence="1">Cell inner membrane</location>
        <topology evidence="1">Multi-pass membrane protein</topology>
    </subcellularLocation>
</comment>
<keyword evidence="1" id="KW-0997">Cell inner membrane</keyword>
<dbReference type="PIRSF" id="PIRSF006162">
    <property type="entry name" value="PgpA"/>
    <property type="match status" value="1"/>
</dbReference>
<dbReference type="PANTHER" id="PTHR36305">
    <property type="entry name" value="PHOSPHATIDYLGLYCEROPHOSPHATASE A"/>
    <property type="match status" value="1"/>
</dbReference>
<dbReference type="CDD" id="cd06971">
    <property type="entry name" value="PgpA"/>
    <property type="match status" value="1"/>
</dbReference>
<evidence type="ECO:0000313" key="5">
    <source>
        <dbReference type="Proteomes" id="UP000193200"/>
    </source>
</evidence>
<dbReference type="InterPro" id="IPR007686">
    <property type="entry name" value="YutG/PgpA"/>
</dbReference>
<dbReference type="InterPro" id="IPR036681">
    <property type="entry name" value="PgpA-like_sf"/>
</dbReference>
<dbReference type="InterPro" id="IPR026037">
    <property type="entry name" value="PgpA"/>
</dbReference>
<dbReference type="GO" id="GO:0046872">
    <property type="term" value="F:metal ion binding"/>
    <property type="evidence" value="ECO:0007669"/>
    <property type="project" value="UniProtKB-KW"/>
</dbReference>